<evidence type="ECO:0000313" key="2">
    <source>
        <dbReference type="EMBL" id="MDQ0423838.1"/>
    </source>
</evidence>
<dbReference type="PANTHER" id="PTHR13847:SF285">
    <property type="entry name" value="FAD DEPENDENT OXIDOREDUCTASE DOMAIN-CONTAINING PROTEIN"/>
    <property type="match status" value="1"/>
</dbReference>
<protein>
    <submittedName>
        <fullName evidence="2">Glycine/D-amino acid oxidase-like deaminating enzyme</fullName>
    </submittedName>
</protein>
<dbReference type="SUPFAM" id="SSF51905">
    <property type="entry name" value="FAD/NAD(P)-binding domain"/>
    <property type="match status" value="1"/>
</dbReference>
<accession>A0ABU0GEV8</accession>
<keyword evidence="3" id="KW-1185">Reference proteome</keyword>
<dbReference type="RefSeq" id="WP_070320606.1">
    <property type="nucleotide sequence ID" value="NZ_JAUSVM010000001.1"/>
</dbReference>
<feature type="domain" description="FAD dependent oxidoreductase" evidence="1">
    <location>
        <begin position="36"/>
        <end position="385"/>
    </location>
</feature>
<dbReference type="InterPro" id="IPR036188">
    <property type="entry name" value="FAD/NAD-bd_sf"/>
</dbReference>
<dbReference type="Gene3D" id="3.30.9.10">
    <property type="entry name" value="D-Amino Acid Oxidase, subunit A, domain 2"/>
    <property type="match status" value="1"/>
</dbReference>
<organism evidence="2 3">
    <name type="scientific">Cellulomonas iranensis</name>
    <dbReference type="NCBI Taxonomy" id="76862"/>
    <lineage>
        <taxon>Bacteria</taxon>
        <taxon>Bacillati</taxon>
        <taxon>Actinomycetota</taxon>
        <taxon>Actinomycetes</taxon>
        <taxon>Micrococcales</taxon>
        <taxon>Cellulomonadaceae</taxon>
        <taxon>Cellulomonas</taxon>
    </lineage>
</organism>
<evidence type="ECO:0000259" key="1">
    <source>
        <dbReference type="Pfam" id="PF01266"/>
    </source>
</evidence>
<proteinExistence type="predicted"/>
<name>A0ABU0GEV8_9CELL</name>
<dbReference type="Proteomes" id="UP001240250">
    <property type="component" value="Unassembled WGS sequence"/>
</dbReference>
<gene>
    <name evidence="2" type="ORF">JO380_000219</name>
</gene>
<dbReference type="InterPro" id="IPR006076">
    <property type="entry name" value="FAD-dep_OxRdtase"/>
</dbReference>
<reference evidence="2 3" key="1">
    <citation type="submission" date="2023-07" db="EMBL/GenBank/DDBJ databases">
        <title>Sequencing the genomes of 1000 actinobacteria strains.</title>
        <authorList>
            <person name="Klenk H.-P."/>
        </authorList>
    </citation>
    <scope>NUCLEOTIDE SEQUENCE [LARGE SCALE GENOMIC DNA]</scope>
    <source>
        <strain evidence="2 3">DSM 14785</strain>
    </source>
</reference>
<dbReference type="PANTHER" id="PTHR13847">
    <property type="entry name" value="SARCOSINE DEHYDROGENASE-RELATED"/>
    <property type="match status" value="1"/>
</dbReference>
<sequence length="441" mass="45768">MRAAATPPWADVRDPAGAGRVADRHRASLDGDTTADVVVVGAGATGLWTAYYLLEADPAIDVLVVDASTVGEGASSRTTGWCAARFPVATETLASRYGAAAARELRAALRDTVVEVGGVTAAEEIACDFAYGGHLVLARTPAQSARLAEAVASARRWDDEVEPLDADEAGTHLRAAGTRTAAWTPDSARVQPRALATGLARVVEQRGVRVAERTRVLRVSPRAVVTDQGTVRCRHVVHATGATPPGVPGTGRAGAATDAVAIATEPLPAPAWHELGLAHGTTFSVASRRAVHGHRSADDRLVLTARAGAPAPSGAHARLRAALVDLFPSLATRAVTHAWRWPLDVARDGYASVGVDPAAGLAWTHGHAEDGTALANLAGRTLADLLTGTSSALTRLPWVGHRSPAWPPGPAATAMLTAAAWRAAWSDRTEQPASRPRTSRG</sequence>
<dbReference type="Pfam" id="PF01266">
    <property type="entry name" value="DAO"/>
    <property type="match status" value="1"/>
</dbReference>
<dbReference type="EMBL" id="JAUSVM010000001">
    <property type="protein sequence ID" value="MDQ0423838.1"/>
    <property type="molecule type" value="Genomic_DNA"/>
</dbReference>
<evidence type="ECO:0000313" key="3">
    <source>
        <dbReference type="Proteomes" id="UP001240250"/>
    </source>
</evidence>
<dbReference type="Gene3D" id="3.50.50.60">
    <property type="entry name" value="FAD/NAD(P)-binding domain"/>
    <property type="match status" value="1"/>
</dbReference>
<comment type="caution">
    <text evidence="2">The sequence shown here is derived from an EMBL/GenBank/DDBJ whole genome shotgun (WGS) entry which is preliminary data.</text>
</comment>